<evidence type="ECO:0000313" key="4">
    <source>
        <dbReference type="Proteomes" id="UP001501586"/>
    </source>
</evidence>
<dbReference type="EMBL" id="BAABAZ010000005">
    <property type="protein sequence ID" value="GAA4283921.1"/>
    <property type="molecule type" value="Genomic_DNA"/>
</dbReference>
<keyword evidence="4" id="KW-1185">Reference proteome</keyword>
<dbReference type="PROSITE" id="PS51257">
    <property type="entry name" value="PROKAR_LIPOPROTEIN"/>
    <property type="match status" value="1"/>
</dbReference>
<dbReference type="Gene3D" id="3.40.190.120">
    <property type="entry name" value="Osmoprotection protein (prox), domain 2"/>
    <property type="match status" value="1"/>
</dbReference>
<evidence type="ECO:0000256" key="1">
    <source>
        <dbReference type="SAM" id="SignalP"/>
    </source>
</evidence>
<evidence type="ECO:0000259" key="2">
    <source>
        <dbReference type="Pfam" id="PF04069"/>
    </source>
</evidence>
<reference evidence="4" key="1">
    <citation type="journal article" date="2019" name="Int. J. Syst. Evol. Microbiol.">
        <title>The Global Catalogue of Microorganisms (GCM) 10K type strain sequencing project: providing services to taxonomists for standard genome sequencing and annotation.</title>
        <authorList>
            <consortium name="The Broad Institute Genomics Platform"/>
            <consortium name="The Broad Institute Genome Sequencing Center for Infectious Disease"/>
            <person name="Wu L."/>
            <person name="Ma J."/>
        </authorList>
    </citation>
    <scope>NUCLEOTIDE SEQUENCE [LARGE SCALE GENOMIC DNA]</scope>
    <source>
        <strain evidence="4">JCM 17458</strain>
    </source>
</reference>
<dbReference type="Pfam" id="PF04069">
    <property type="entry name" value="OpuAC"/>
    <property type="match status" value="1"/>
</dbReference>
<sequence length="306" mass="32441">MKPRSRGPLAVVAAALLLTASGCAGGSDPLANSPAGGVDEGTLVIGSQQYYSNTIIAEIYAQLLEAAGYDVERDFEIGQREVYASELTNGNIDVFPEYTGALLQYYDPAAGSGTPEEVYEALTESLPEGLTALEPAEATDQNEFVVTPEYAQEHDLVSIGDLAGVDDVVMASSPEFETRPFGPEGLREVYGVEVELQVIDDSGGPLTVNALLDGEVDVTATIYSANPAISEHGLVVLEDPKGLLPSAHLVPVVSDDADDEARAILNEVHSLLSQDELLALNSRSVNEQAAAEVVAREWIEKHSLLD</sequence>
<evidence type="ECO:0000313" key="3">
    <source>
        <dbReference type="EMBL" id="GAA4283921.1"/>
    </source>
</evidence>
<comment type="caution">
    <text evidence="3">The sequence shown here is derived from an EMBL/GenBank/DDBJ whole genome shotgun (WGS) entry which is preliminary data.</text>
</comment>
<dbReference type="CDD" id="cd13606">
    <property type="entry name" value="PBP2_ProX_like"/>
    <property type="match status" value="1"/>
</dbReference>
<accession>A0ABP8EJ46</accession>
<dbReference type="Proteomes" id="UP001501586">
    <property type="component" value="Unassembled WGS sequence"/>
</dbReference>
<feature type="chain" id="PRO_5046815215" evidence="1">
    <location>
        <begin position="25"/>
        <end position="306"/>
    </location>
</feature>
<name>A0ABP8EJ46_9MICO</name>
<dbReference type="RefSeq" id="WP_236863998.1">
    <property type="nucleotide sequence ID" value="NZ_BAABAZ010000005.1"/>
</dbReference>
<dbReference type="InterPro" id="IPR007210">
    <property type="entry name" value="ABC_Gly_betaine_transp_sub-bd"/>
</dbReference>
<keyword evidence="1" id="KW-0732">Signal</keyword>
<organism evidence="3 4">
    <name type="scientific">Brevibacterium daeguense</name>
    <dbReference type="NCBI Taxonomy" id="909936"/>
    <lineage>
        <taxon>Bacteria</taxon>
        <taxon>Bacillati</taxon>
        <taxon>Actinomycetota</taxon>
        <taxon>Actinomycetes</taxon>
        <taxon>Micrococcales</taxon>
        <taxon>Brevibacteriaceae</taxon>
        <taxon>Brevibacterium</taxon>
    </lineage>
</organism>
<feature type="domain" description="ABC-type glycine betaine transport system substrate-binding" evidence="2">
    <location>
        <begin position="42"/>
        <end position="301"/>
    </location>
</feature>
<protein>
    <submittedName>
        <fullName evidence="3">ABC transporter substrate-binding protein</fullName>
    </submittedName>
</protein>
<dbReference type="SUPFAM" id="SSF53850">
    <property type="entry name" value="Periplasmic binding protein-like II"/>
    <property type="match status" value="1"/>
</dbReference>
<proteinExistence type="predicted"/>
<dbReference type="Gene3D" id="3.40.190.10">
    <property type="entry name" value="Periplasmic binding protein-like II"/>
    <property type="match status" value="1"/>
</dbReference>
<feature type="signal peptide" evidence="1">
    <location>
        <begin position="1"/>
        <end position="24"/>
    </location>
</feature>
<gene>
    <name evidence="3" type="ORF">GCM10022261_14520</name>
</gene>